<dbReference type="AlphaFoldDB" id="A0A4Q0S2C3"/>
<name>A0A4Q0S2C3_9BRAD</name>
<proteinExistence type="predicted"/>
<evidence type="ECO:0000313" key="1">
    <source>
        <dbReference type="EMBL" id="RXH27099.1"/>
    </source>
</evidence>
<dbReference type="EMBL" id="LBJQ01000078">
    <property type="protein sequence ID" value="RXH27099.1"/>
    <property type="molecule type" value="Genomic_DNA"/>
</dbReference>
<sequence length="67" mass="7879">MTKIFKHRPQVFAAYKQLLRLFAVRCAEGVPIPHIPDMVHSFTALNRSFLDKFEMFEVMRELIQLGD</sequence>
<gene>
    <name evidence="1" type="ORF">XH99_16840</name>
</gene>
<evidence type="ECO:0000313" key="2">
    <source>
        <dbReference type="Proteomes" id="UP000289546"/>
    </source>
</evidence>
<dbReference type="Proteomes" id="UP000289546">
    <property type="component" value="Unassembled WGS sequence"/>
</dbReference>
<protein>
    <submittedName>
        <fullName evidence="1">Uncharacterized protein</fullName>
    </submittedName>
</protein>
<keyword evidence="2" id="KW-1185">Reference proteome</keyword>
<reference evidence="1 2" key="1">
    <citation type="submission" date="2015-04" db="EMBL/GenBank/DDBJ databases">
        <title>Comparative genomics of rhizobia nodulating Arachis hypogaea in China.</title>
        <authorList>
            <person name="Li Y."/>
        </authorList>
    </citation>
    <scope>NUCLEOTIDE SEQUENCE [LARGE SCALE GENOMIC DNA]</scope>
    <source>
        <strain evidence="1 2">CCBAU 51757</strain>
    </source>
</reference>
<comment type="caution">
    <text evidence="1">The sequence shown here is derived from an EMBL/GenBank/DDBJ whole genome shotgun (WGS) entry which is preliminary data.</text>
</comment>
<organism evidence="1 2">
    <name type="scientific">Bradyrhizobium nanningense</name>
    <dbReference type="NCBI Taxonomy" id="1325118"/>
    <lineage>
        <taxon>Bacteria</taxon>
        <taxon>Pseudomonadati</taxon>
        <taxon>Pseudomonadota</taxon>
        <taxon>Alphaproteobacteria</taxon>
        <taxon>Hyphomicrobiales</taxon>
        <taxon>Nitrobacteraceae</taxon>
        <taxon>Bradyrhizobium</taxon>
    </lineage>
</organism>
<accession>A0A4Q0S2C3</accession>